<proteinExistence type="predicted"/>
<evidence type="ECO:0000313" key="1">
    <source>
        <dbReference type="EMBL" id="AYV87246.1"/>
    </source>
</evidence>
<protein>
    <submittedName>
        <fullName evidence="1">Uncharacterized protein</fullName>
    </submittedName>
</protein>
<sequence length="99" mass="11263">MFHNRITYKLASEYITFAESQRRKILALGGFGAWYGLMKLTDKPHDSTYSTDSKDSTKVSNVIHIKETSYCIVQGGEAKQGWNPALFLETNRAFTEYST</sequence>
<gene>
    <name evidence="1" type="ORF">Sylvanvirus43_2</name>
</gene>
<name>A0A3G5AJ99_9VIRU</name>
<organism evidence="1">
    <name type="scientific">Sylvanvirus sp</name>
    <dbReference type="NCBI Taxonomy" id="2487774"/>
    <lineage>
        <taxon>Viruses</taxon>
    </lineage>
</organism>
<dbReference type="EMBL" id="MK072549">
    <property type="protein sequence ID" value="AYV87246.1"/>
    <property type="molecule type" value="Genomic_DNA"/>
</dbReference>
<reference evidence="1" key="1">
    <citation type="submission" date="2018-10" db="EMBL/GenBank/DDBJ databases">
        <title>Hidden diversity of soil giant viruses.</title>
        <authorList>
            <person name="Schulz F."/>
            <person name="Alteio L."/>
            <person name="Goudeau D."/>
            <person name="Ryan E.M."/>
            <person name="Malmstrom R.R."/>
            <person name="Blanchard J."/>
            <person name="Woyke T."/>
        </authorList>
    </citation>
    <scope>NUCLEOTIDE SEQUENCE</scope>
    <source>
        <strain evidence="1">SYV1</strain>
    </source>
</reference>
<accession>A0A3G5AJ99</accession>